<evidence type="ECO:0000313" key="3">
    <source>
        <dbReference type="Proteomes" id="UP001305414"/>
    </source>
</evidence>
<evidence type="ECO:0000259" key="1">
    <source>
        <dbReference type="Pfam" id="PF01814"/>
    </source>
</evidence>
<dbReference type="PANTHER" id="PTHR38048:SF2">
    <property type="entry name" value="HEMERYTHRIN-LIKE DOMAIN-CONTAINING PROTEIN"/>
    <property type="match status" value="1"/>
</dbReference>
<proteinExistence type="predicted"/>
<dbReference type="AlphaFoldDB" id="A0AAN7Z7Z3"/>
<dbReference type="EMBL" id="JAWHQM010000024">
    <property type="protein sequence ID" value="KAK5632362.1"/>
    <property type="molecule type" value="Genomic_DNA"/>
</dbReference>
<evidence type="ECO:0000313" key="2">
    <source>
        <dbReference type="EMBL" id="KAK5632362.1"/>
    </source>
</evidence>
<organism evidence="2 3">
    <name type="scientific">Xylaria bambusicola</name>
    <dbReference type="NCBI Taxonomy" id="326684"/>
    <lineage>
        <taxon>Eukaryota</taxon>
        <taxon>Fungi</taxon>
        <taxon>Dikarya</taxon>
        <taxon>Ascomycota</taxon>
        <taxon>Pezizomycotina</taxon>
        <taxon>Sordariomycetes</taxon>
        <taxon>Xylariomycetidae</taxon>
        <taxon>Xylariales</taxon>
        <taxon>Xylariaceae</taxon>
        <taxon>Xylaria</taxon>
    </lineage>
</organism>
<dbReference type="PANTHER" id="PTHR38048">
    <property type="entry name" value="EXPRESSED PROTEIN"/>
    <property type="match status" value="1"/>
</dbReference>
<dbReference type="Gene3D" id="1.20.120.520">
    <property type="entry name" value="nmb1532 protein domain like"/>
    <property type="match status" value="1"/>
</dbReference>
<dbReference type="InterPro" id="IPR012312">
    <property type="entry name" value="Hemerythrin-like"/>
</dbReference>
<dbReference type="Pfam" id="PF01814">
    <property type="entry name" value="Hemerythrin"/>
    <property type="match status" value="1"/>
</dbReference>
<name>A0AAN7Z7Z3_9PEZI</name>
<dbReference type="InterPro" id="IPR053206">
    <property type="entry name" value="Dimeric_xanthone_biosynth"/>
</dbReference>
<dbReference type="Proteomes" id="UP001305414">
    <property type="component" value="Unassembled WGS sequence"/>
</dbReference>
<keyword evidence="3" id="KW-1185">Reference proteome</keyword>
<comment type="caution">
    <text evidence="2">The sequence shown here is derived from an EMBL/GenBank/DDBJ whole genome shotgun (WGS) entry which is preliminary data.</text>
</comment>
<reference evidence="2 3" key="1">
    <citation type="submission" date="2023-10" db="EMBL/GenBank/DDBJ databases">
        <title>Draft genome sequence of Xylaria bambusicola isolate GMP-LS, the root and basal stem rot pathogen of sugarcane in Indonesia.</title>
        <authorList>
            <person name="Selvaraj P."/>
            <person name="Muralishankar V."/>
            <person name="Muruganantham S."/>
            <person name="Sp S."/>
            <person name="Haryani S."/>
            <person name="Lau K.J.X."/>
            <person name="Naqvi N.I."/>
        </authorList>
    </citation>
    <scope>NUCLEOTIDE SEQUENCE [LARGE SCALE GENOMIC DNA]</scope>
    <source>
        <strain evidence="2">GMP-LS</strain>
    </source>
</reference>
<protein>
    <recommendedName>
        <fullName evidence="1">Hemerythrin-like domain-containing protein</fullName>
    </recommendedName>
</protein>
<feature type="domain" description="Hemerythrin-like" evidence="1">
    <location>
        <begin position="36"/>
        <end position="172"/>
    </location>
</feature>
<gene>
    <name evidence="2" type="ORF">RRF57_008076</name>
</gene>
<sequence>MTTKSSPTPWVDGPFSLIETPSVKIKSDHFYLKAASEMTHAHNVLIRSLNAILRQGPHIPTSTDPKYCAKDVTDFLNYVRCWVQMVHHHHWVEEEFIFPEMDKFSGKPGLMDEPRHQHELFQAGLTNLESYSINTKPEKFEWKGAQGMEHIIDSFSEDLTGHLYGEIEVLLTLSDLDSEEFKKTWLKAETIAKQSGNLKLLACGEDFPPFPWFMPYLAHYAFAVRNGSWRFNPCDFWGKPRPLAFVNNNASED</sequence>
<dbReference type="CDD" id="cd12108">
    <property type="entry name" value="Hr-like"/>
    <property type="match status" value="1"/>
</dbReference>
<accession>A0AAN7Z7Z3</accession>